<evidence type="ECO:0000256" key="3">
    <source>
        <dbReference type="ARBA" id="ARBA00010042"/>
    </source>
</evidence>
<evidence type="ECO:0000313" key="9">
    <source>
        <dbReference type="EMBL" id="CDS07198.1"/>
    </source>
</evidence>
<evidence type="ECO:0000256" key="1">
    <source>
        <dbReference type="ARBA" id="ARBA00004123"/>
    </source>
</evidence>
<gene>
    <name evidence="9" type="ORF">LRAMOSA09721</name>
</gene>
<evidence type="ECO:0000256" key="2">
    <source>
        <dbReference type="ARBA" id="ARBA00004186"/>
    </source>
</evidence>
<accession>A0A077WJF9</accession>
<feature type="compositionally biased region" description="Low complexity" evidence="7">
    <location>
        <begin position="185"/>
        <end position="224"/>
    </location>
</feature>
<dbReference type="GO" id="GO:0005634">
    <property type="term" value="C:nucleus"/>
    <property type="evidence" value="ECO:0007669"/>
    <property type="project" value="UniProtKB-SubCell"/>
</dbReference>
<dbReference type="OrthoDB" id="2287319at2759"/>
<feature type="compositionally biased region" description="Polar residues" evidence="7">
    <location>
        <begin position="269"/>
        <end position="281"/>
    </location>
</feature>
<reference evidence="9" key="1">
    <citation type="journal article" date="2014" name="Genome Announc.">
        <title>De novo whole-genome sequence and genome annotation of Lichtheimia ramosa.</title>
        <authorList>
            <person name="Linde J."/>
            <person name="Schwartze V."/>
            <person name="Binder U."/>
            <person name="Lass-Florl C."/>
            <person name="Voigt K."/>
            <person name="Horn F."/>
        </authorList>
    </citation>
    <scope>NUCLEOTIDE SEQUENCE</scope>
    <source>
        <strain evidence="9">JMRC FSU:6197</strain>
    </source>
</reference>
<feature type="compositionally biased region" description="Basic and acidic residues" evidence="7">
    <location>
        <begin position="282"/>
        <end position="292"/>
    </location>
</feature>
<feature type="domain" description="Inner centromere protein ARK-binding" evidence="8">
    <location>
        <begin position="303"/>
        <end position="341"/>
    </location>
</feature>
<dbReference type="AlphaFoldDB" id="A0A077WJF9"/>
<dbReference type="Pfam" id="PF03941">
    <property type="entry name" value="INCENP_ARK-bind"/>
    <property type="match status" value="1"/>
</dbReference>
<keyword evidence="6" id="KW-0539">Nucleus</keyword>
<evidence type="ECO:0000256" key="6">
    <source>
        <dbReference type="ARBA" id="ARBA00023242"/>
    </source>
</evidence>
<name>A0A077WJF9_9FUNG</name>
<dbReference type="InterPro" id="IPR005635">
    <property type="entry name" value="Inner_centromere_prot_ARK-bd"/>
</dbReference>
<comment type="similarity">
    <text evidence="3">Belongs to the INCENP family.</text>
</comment>
<dbReference type="EMBL" id="LK023323">
    <property type="protein sequence ID" value="CDS07198.1"/>
    <property type="molecule type" value="Genomic_DNA"/>
</dbReference>
<feature type="compositionally biased region" description="Polar residues" evidence="7">
    <location>
        <begin position="66"/>
        <end position="83"/>
    </location>
</feature>
<proteinExistence type="inferred from homology"/>
<keyword evidence="4" id="KW-0963">Cytoplasm</keyword>
<protein>
    <recommendedName>
        <fullName evidence="8">Inner centromere protein ARK-binding domain-containing protein</fullName>
    </recommendedName>
</protein>
<evidence type="ECO:0000256" key="4">
    <source>
        <dbReference type="ARBA" id="ARBA00022490"/>
    </source>
</evidence>
<feature type="compositionally biased region" description="Polar residues" evidence="7">
    <location>
        <begin position="232"/>
        <end position="243"/>
    </location>
</feature>
<sequence length="351" mass="39213">MADKELVAKGEDWARAQRERLEQAANEKATQLRRIYNEHLEWFKTHTIESLIETRRPVKRHKTHDNTAFTPTDQVKLVQSSRHTIPEDSSMEGNSMRSFSRQSMTSRSFHSPTTYRSFSLTSPTANRTSSRSSTSKSILSPTRIHQDASRATRRSTNSFDTTSDKKTQRISLTSTKGKHAIQRQSISKETSTPTTTTHESSASKPTTSTNESSSEKPTTTTKESSAVKPTAANESSSAKPTTTNESSSVTPSNKSSTTTPTKTSEHDNSQMSPQHNGQPNNDKADANNKEVASHVDPDFQLDETPSWAEMPELERHLRQQCNMDGHKIFGRMTPLVTSEVFGSLRQRQAKK</sequence>
<feature type="compositionally biased region" description="Polar residues" evidence="7">
    <location>
        <begin position="91"/>
        <end position="120"/>
    </location>
</feature>
<evidence type="ECO:0000256" key="7">
    <source>
        <dbReference type="SAM" id="MobiDB-lite"/>
    </source>
</evidence>
<evidence type="ECO:0000259" key="8">
    <source>
        <dbReference type="Pfam" id="PF03941"/>
    </source>
</evidence>
<keyword evidence="5" id="KW-0206">Cytoskeleton</keyword>
<feature type="compositionally biased region" description="Low complexity" evidence="7">
    <location>
        <begin position="244"/>
        <end position="262"/>
    </location>
</feature>
<feature type="compositionally biased region" description="Low complexity" evidence="7">
    <location>
        <begin position="121"/>
        <end position="143"/>
    </location>
</feature>
<organism evidence="9">
    <name type="scientific">Lichtheimia ramosa</name>
    <dbReference type="NCBI Taxonomy" id="688394"/>
    <lineage>
        <taxon>Eukaryota</taxon>
        <taxon>Fungi</taxon>
        <taxon>Fungi incertae sedis</taxon>
        <taxon>Mucoromycota</taxon>
        <taxon>Mucoromycotina</taxon>
        <taxon>Mucoromycetes</taxon>
        <taxon>Mucorales</taxon>
        <taxon>Lichtheimiaceae</taxon>
        <taxon>Lichtheimia</taxon>
    </lineage>
</organism>
<comment type="subcellular location">
    <subcellularLocation>
        <location evidence="2">Cytoplasm</location>
        <location evidence="2">Cytoskeleton</location>
        <location evidence="2">Spindle</location>
    </subcellularLocation>
    <subcellularLocation>
        <location evidence="1">Nucleus</location>
    </subcellularLocation>
</comment>
<evidence type="ECO:0000256" key="5">
    <source>
        <dbReference type="ARBA" id="ARBA00023212"/>
    </source>
</evidence>
<feature type="region of interest" description="Disordered" evidence="7">
    <location>
        <begin position="58"/>
        <end position="292"/>
    </location>
</feature>
<dbReference type="GO" id="GO:0005819">
    <property type="term" value="C:spindle"/>
    <property type="evidence" value="ECO:0007669"/>
    <property type="project" value="UniProtKB-SubCell"/>
</dbReference>